<dbReference type="Pfam" id="PF13391">
    <property type="entry name" value="HNH_2"/>
    <property type="match status" value="1"/>
</dbReference>
<accession>A0AAN8NNY5</accession>
<feature type="domain" description="HNH nuclease" evidence="1">
    <location>
        <begin position="10"/>
        <end position="39"/>
    </location>
</feature>
<dbReference type="InterPro" id="IPR003615">
    <property type="entry name" value="HNH_nuc"/>
</dbReference>
<keyword evidence="3" id="KW-1185">Reference proteome</keyword>
<dbReference type="Proteomes" id="UP001307849">
    <property type="component" value="Unassembled WGS sequence"/>
</dbReference>
<gene>
    <name evidence="2" type="ORF">TWF506_005291</name>
</gene>
<organism evidence="2 3">
    <name type="scientific">Arthrobotrys conoides</name>
    <dbReference type="NCBI Taxonomy" id="74498"/>
    <lineage>
        <taxon>Eukaryota</taxon>
        <taxon>Fungi</taxon>
        <taxon>Dikarya</taxon>
        <taxon>Ascomycota</taxon>
        <taxon>Pezizomycotina</taxon>
        <taxon>Orbiliomycetes</taxon>
        <taxon>Orbiliales</taxon>
        <taxon>Orbiliaceae</taxon>
        <taxon>Arthrobotrys</taxon>
    </lineage>
</organism>
<dbReference type="AlphaFoldDB" id="A0AAN8NNY5"/>
<evidence type="ECO:0000259" key="1">
    <source>
        <dbReference type="Pfam" id="PF13391"/>
    </source>
</evidence>
<name>A0AAN8NNY5_9PEZI</name>
<protein>
    <recommendedName>
        <fullName evidence="1">HNH nuclease domain-containing protein</fullName>
    </recommendedName>
</protein>
<comment type="caution">
    <text evidence="2">The sequence shown here is derived from an EMBL/GenBank/DDBJ whole genome shotgun (WGS) entry which is preliminary data.</text>
</comment>
<evidence type="ECO:0000313" key="3">
    <source>
        <dbReference type="Proteomes" id="UP001307849"/>
    </source>
</evidence>
<reference evidence="2 3" key="1">
    <citation type="submission" date="2019-10" db="EMBL/GenBank/DDBJ databases">
        <authorList>
            <person name="Palmer J.M."/>
        </authorList>
    </citation>
    <scope>NUCLEOTIDE SEQUENCE [LARGE SCALE GENOMIC DNA]</scope>
    <source>
        <strain evidence="2 3">TWF506</strain>
    </source>
</reference>
<evidence type="ECO:0000313" key="2">
    <source>
        <dbReference type="EMBL" id="KAK6518130.1"/>
    </source>
</evidence>
<dbReference type="EMBL" id="JAVHJM010000002">
    <property type="protein sequence ID" value="KAK6518130.1"/>
    <property type="molecule type" value="Genomic_DNA"/>
</dbReference>
<sequence>MRNALVKNLVSETLGIHTPANGLSMRADLRACFDRGGIGLTPVRKSSSAPFLLDVQYNRYFIARETRPEIAIPLKPEDQFVVDEDGVWRATLEGSRVLNDGDIIRLASSDKDIPLPSEFLLFWHVYLWQLLGTAALTQFEEGDEGIAQDIDREHAQTQTPPLAARTQTYDDISEWYEREYGNWYDEDDEDPIS</sequence>
<proteinExistence type="predicted"/>